<reference evidence="2 3" key="1">
    <citation type="submission" date="2024-02" db="EMBL/GenBank/DDBJ databases">
        <title>A draft genome for the cacao thread blight pathogen Marasmius crinis-equi.</title>
        <authorList>
            <person name="Cohen S.P."/>
            <person name="Baruah I.K."/>
            <person name="Amoako-Attah I."/>
            <person name="Bukari Y."/>
            <person name="Meinhardt L.W."/>
            <person name="Bailey B.A."/>
        </authorList>
    </citation>
    <scope>NUCLEOTIDE SEQUENCE [LARGE SCALE GENOMIC DNA]</scope>
    <source>
        <strain evidence="2 3">GH-76</strain>
    </source>
</reference>
<dbReference type="EMBL" id="JBAHYK010001462">
    <property type="protein sequence ID" value="KAL0567913.1"/>
    <property type="molecule type" value="Genomic_DNA"/>
</dbReference>
<evidence type="ECO:0000313" key="2">
    <source>
        <dbReference type="EMBL" id="KAL0567913.1"/>
    </source>
</evidence>
<feature type="compositionally biased region" description="Basic and acidic residues" evidence="1">
    <location>
        <begin position="1"/>
        <end position="11"/>
    </location>
</feature>
<proteinExistence type="predicted"/>
<organism evidence="2 3">
    <name type="scientific">Marasmius crinis-equi</name>
    <dbReference type="NCBI Taxonomy" id="585013"/>
    <lineage>
        <taxon>Eukaryota</taxon>
        <taxon>Fungi</taxon>
        <taxon>Dikarya</taxon>
        <taxon>Basidiomycota</taxon>
        <taxon>Agaricomycotina</taxon>
        <taxon>Agaricomycetes</taxon>
        <taxon>Agaricomycetidae</taxon>
        <taxon>Agaricales</taxon>
        <taxon>Marasmiineae</taxon>
        <taxon>Marasmiaceae</taxon>
        <taxon>Marasmius</taxon>
    </lineage>
</organism>
<feature type="non-terminal residue" evidence="2">
    <location>
        <position position="1"/>
    </location>
</feature>
<accession>A0ABR3EYB0</accession>
<keyword evidence="3" id="KW-1185">Reference proteome</keyword>
<name>A0ABR3EYB0_9AGAR</name>
<feature type="non-terminal residue" evidence="2">
    <location>
        <position position="69"/>
    </location>
</feature>
<feature type="region of interest" description="Disordered" evidence="1">
    <location>
        <begin position="1"/>
        <end position="22"/>
    </location>
</feature>
<comment type="caution">
    <text evidence="2">The sequence shown here is derived from an EMBL/GenBank/DDBJ whole genome shotgun (WGS) entry which is preliminary data.</text>
</comment>
<sequence>ERQEPQSKIKLQDPQPFSGENREEFDPFIKECEAICKAKPDIYADANMMNNHCASWTTGEAEAAIRVMQ</sequence>
<evidence type="ECO:0000313" key="3">
    <source>
        <dbReference type="Proteomes" id="UP001465976"/>
    </source>
</evidence>
<gene>
    <name evidence="2" type="ORF">V5O48_014077</name>
</gene>
<protein>
    <submittedName>
        <fullName evidence="2">Uncharacterized protein</fullName>
    </submittedName>
</protein>
<evidence type="ECO:0000256" key="1">
    <source>
        <dbReference type="SAM" id="MobiDB-lite"/>
    </source>
</evidence>
<dbReference type="Proteomes" id="UP001465976">
    <property type="component" value="Unassembled WGS sequence"/>
</dbReference>